<evidence type="ECO:0000256" key="1">
    <source>
        <dbReference type="SAM" id="MobiDB-lite"/>
    </source>
</evidence>
<feature type="region of interest" description="Disordered" evidence="1">
    <location>
        <begin position="55"/>
        <end position="74"/>
    </location>
</feature>
<name>A0A1X0CL25_9MYCO</name>
<comment type="caution">
    <text evidence="2">The sequence shown here is derived from an EMBL/GenBank/DDBJ whole genome shotgun (WGS) entry which is preliminary data.</text>
</comment>
<proteinExistence type="predicted"/>
<dbReference type="AlphaFoldDB" id="A0A1X0CL25"/>
<sequence length="74" mass="8004">MNTSGTIRLDSVTYKVDTHRAFEQVLAVSTDDQIIITDLLGEVLAQYTRPAPGITYVGNGRPSGPRPKTGQMSP</sequence>
<protein>
    <submittedName>
        <fullName evidence="2">IS481 family transposase</fullName>
    </submittedName>
</protein>
<feature type="non-terminal residue" evidence="2">
    <location>
        <position position="74"/>
    </location>
</feature>
<gene>
    <name evidence="2" type="ORF">BST23_22625</name>
</gene>
<evidence type="ECO:0000313" key="2">
    <source>
        <dbReference type="EMBL" id="ORA60775.1"/>
    </source>
</evidence>
<dbReference type="STRING" id="81858.BST23_22625"/>
<evidence type="ECO:0000313" key="3">
    <source>
        <dbReference type="Proteomes" id="UP000192772"/>
    </source>
</evidence>
<dbReference type="EMBL" id="MVHP01000035">
    <property type="protein sequence ID" value="ORA60775.1"/>
    <property type="molecule type" value="Genomic_DNA"/>
</dbReference>
<organism evidence="2 3">
    <name type="scientific">Mycolicibacterium elephantis</name>
    <dbReference type="NCBI Taxonomy" id="81858"/>
    <lineage>
        <taxon>Bacteria</taxon>
        <taxon>Bacillati</taxon>
        <taxon>Actinomycetota</taxon>
        <taxon>Actinomycetes</taxon>
        <taxon>Mycobacteriales</taxon>
        <taxon>Mycobacteriaceae</taxon>
        <taxon>Mycolicibacterium</taxon>
    </lineage>
</organism>
<reference evidence="2 3" key="1">
    <citation type="submission" date="2017-02" db="EMBL/GenBank/DDBJ databases">
        <title>The new phylogeny of genus Mycobacterium.</title>
        <authorList>
            <person name="Tortoli E."/>
            <person name="Trovato A."/>
            <person name="Cirillo D.M."/>
        </authorList>
    </citation>
    <scope>NUCLEOTIDE SEQUENCE [LARGE SCALE GENOMIC DNA]</scope>
    <source>
        <strain evidence="2 3">FI-09383</strain>
    </source>
</reference>
<accession>A0A1X0CL25</accession>
<dbReference type="Proteomes" id="UP000192772">
    <property type="component" value="Unassembled WGS sequence"/>
</dbReference>